<dbReference type="GO" id="GO:0004767">
    <property type="term" value="F:sphingomyelin phosphodiesterase activity"/>
    <property type="evidence" value="ECO:0007669"/>
    <property type="project" value="UniProtKB-EC"/>
</dbReference>
<dbReference type="CDD" id="cd09078">
    <property type="entry name" value="nSMase"/>
    <property type="match status" value="1"/>
</dbReference>
<reference evidence="6 7" key="1">
    <citation type="journal article" date="2014" name="Genome Biol. Evol.">
        <title>The secreted proteins of Achlya hypogyna and Thraustotheca clavata identify the ancestral oomycete secretome and reveal gene acquisitions by horizontal gene transfer.</title>
        <authorList>
            <person name="Misner I."/>
            <person name="Blouin N."/>
            <person name="Leonard G."/>
            <person name="Richards T.A."/>
            <person name="Lane C.E."/>
        </authorList>
    </citation>
    <scope>NUCLEOTIDE SEQUENCE [LARGE SCALE GENOMIC DNA]</scope>
    <source>
        <strain evidence="6 7">ATCC 34112</strain>
    </source>
</reference>
<accession>A0A1V9Z166</accession>
<keyword evidence="4" id="KW-0378">Hydrolase</keyword>
<dbReference type="SUPFAM" id="SSF56219">
    <property type="entry name" value="DNase I-like"/>
    <property type="match status" value="1"/>
</dbReference>
<evidence type="ECO:0000313" key="6">
    <source>
        <dbReference type="EMBL" id="OQR91652.1"/>
    </source>
</evidence>
<dbReference type="InterPro" id="IPR036691">
    <property type="entry name" value="Endo/exonu/phosph_ase_sf"/>
</dbReference>
<evidence type="ECO:0000259" key="5">
    <source>
        <dbReference type="Pfam" id="PF03372"/>
    </source>
</evidence>
<dbReference type="InterPro" id="IPR038772">
    <property type="entry name" value="Sph/SMPD2-like"/>
</dbReference>
<keyword evidence="7" id="KW-1185">Reference proteome</keyword>
<proteinExistence type="inferred from homology"/>
<evidence type="ECO:0000256" key="2">
    <source>
        <dbReference type="ARBA" id="ARBA00012369"/>
    </source>
</evidence>
<dbReference type="GO" id="GO:0005576">
    <property type="term" value="C:extracellular region"/>
    <property type="evidence" value="ECO:0007669"/>
    <property type="project" value="InterPro"/>
</dbReference>
<dbReference type="Gene3D" id="3.60.10.10">
    <property type="entry name" value="Endonuclease/exonuclease/phosphatase"/>
    <property type="match status" value="1"/>
</dbReference>
<evidence type="ECO:0000256" key="1">
    <source>
        <dbReference type="ARBA" id="ARBA00006335"/>
    </source>
</evidence>
<keyword evidence="3" id="KW-0732">Signal</keyword>
<dbReference type="InterPro" id="IPR005135">
    <property type="entry name" value="Endo/exonuclease/phosphatase"/>
</dbReference>
<dbReference type="Pfam" id="PF03372">
    <property type="entry name" value="Exo_endo_phos"/>
    <property type="match status" value="1"/>
</dbReference>
<feature type="domain" description="Endonuclease/exonuclease/phosphatase" evidence="5">
    <location>
        <begin position="208"/>
        <end position="455"/>
    </location>
</feature>
<comment type="caution">
    <text evidence="6">The sequence shown here is derived from an EMBL/GenBank/DDBJ whole genome shotgun (WGS) entry which is preliminary data.</text>
</comment>
<evidence type="ECO:0000256" key="3">
    <source>
        <dbReference type="ARBA" id="ARBA00022729"/>
    </source>
</evidence>
<feature type="non-terminal residue" evidence="6">
    <location>
        <position position="1"/>
    </location>
</feature>
<dbReference type="OrthoDB" id="40902at2759"/>
<dbReference type="AlphaFoldDB" id="A0A1V9Z166"/>
<comment type="similarity">
    <text evidence="1">Belongs to the neutral sphingomyelinase family.</text>
</comment>
<dbReference type="STRING" id="74557.A0A1V9Z166"/>
<gene>
    <name evidence="6" type="ORF">THRCLA_08919</name>
</gene>
<evidence type="ECO:0000256" key="4">
    <source>
        <dbReference type="ARBA" id="ARBA00022801"/>
    </source>
</evidence>
<name>A0A1V9Z166_9STRA</name>
<evidence type="ECO:0000313" key="7">
    <source>
        <dbReference type="Proteomes" id="UP000243217"/>
    </source>
</evidence>
<dbReference type="InterPro" id="IPR017766">
    <property type="entry name" value="Sphingomyelinase/PLipase_C"/>
</dbReference>
<dbReference type="EMBL" id="JNBS01002401">
    <property type="protein sequence ID" value="OQR91652.1"/>
    <property type="molecule type" value="Genomic_DNA"/>
</dbReference>
<protein>
    <recommendedName>
        <fullName evidence="2">sphingomyelin phosphodiesterase</fullName>
        <ecNumber evidence="2">3.1.4.12</ecNumber>
    </recommendedName>
</protein>
<dbReference type="EC" id="3.1.4.12" evidence="2"/>
<organism evidence="6 7">
    <name type="scientific">Thraustotheca clavata</name>
    <dbReference type="NCBI Taxonomy" id="74557"/>
    <lineage>
        <taxon>Eukaryota</taxon>
        <taxon>Sar</taxon>
        <taxon>Stramenopiles</taxon>
        <taxon>Oomycota</taxon>
        <taxon>Saprolegniomycetes</taxon>
        <taxon>Saprolegniales</taxon>
        <taxon>Achlyaceae</taxon>
        <taxon>Thraustotheca</taxon>
    </lineage>
</organism>
<dbReference type="PANTHER" id="PTHR16320">
    <property type="entry name" value="SPHINGOMYELINASE FAMILY MEMBER"/>
    <property type="match status" value="1"/>
</dbReference>
<sequence>FLSGPIGLTLGALGSIGKHQLSKTYSLFTAMKNVVKYDEFIIEVAEMFSSPSRQVKYGDNFRLINVGRNQYVRLAVPSDSKNAYLTVSSDKGSQFRFVSPLGYVGPIVCGSPVCLQVADHKSQWIDDFVSVHKDFLTTDGPLGVFQLGVYEHPCMANEDISKTIARSYPRPVDVSVAVYNVWFLPPIATSLFNVSPFKARRAYAIPNAFLQAMDRLPDAMIFCEAFDSSAREILMSEMKRLGYLYETRVAGQMRGIKVLSSGVFAMSRFPIEHYDELLFGSASIGDDKAADKGAVYFQMKKGGEVIHIVGTHLQAWESEGAIASRKIQLKMIKDWITRKKISPRDIVIYAGDFNIDKELGQPTEFNDMIKILNAFDPAVDPESSPFSFDPETNVLASKGVSSGGRKERLDYVMCSNGHRKPYSAVSRILALKDAEGFIDHNYNDGKSEVFDLSDHYPVLSEYQFR</sequence>
<dbReference type="Proteomes" id="UP000243217">
    <property type="component" value="Unassembled WGS sequence"/>
</dbReference>
<dbReference type="PANTHER" id="PTHR16320:SF23">
    <property type="entry name" value="SPHINGOMYELINASE C 1"/>
    <property type="match status" value="1"/>
</dbReference>